<dbReference type="Pfam" id="PF19834">
    <property type="entry name" value="DUF6314"/>
    <property type="match status" value="1"/>
</dbReference>
<reference evidence="3 4" key="1">
    <citation type="submission" date="2013-04" db="EMBL/GenBank/DDBJ databases">
        <title>Shimia sp. 22II-S11-Z10 Genome Sequencing.</title>
        <authorList>
            <person name="Lai Q."/>
            <person name="Li G."/>
            <person name="Shao Z."/>
        </authorList>
    </citation>
    <scope>NUCLEOTIDE SEQUENCE [LARGE SCALE GENOMIC DNA]</scope>
    <source>
        <strain evidence="4">22II-S11-Z10</strain>
    </source>
</reference>
<protein>
    <recommendedName>
        <fullName evidence="2">DUF6314 domain-containing protein</fullName>
    </recommendedName>
</protein>
<proteinExistence type="predicted"/>
<dbReference type="AlphaFoldDB" id="A0A058ZPG7"/>
<feature type="domain" description="DUF6314" evidence="2">
    <location>
        <begin position="7"/>
        <end position="134"/>
    </location>
</feature>
<name>A0A058ZPG7_9RHOB</name>
<sequence length="176" mass="19657">MPCLDMFAGAWGVERNIEDAKTGQTTRFDGTALFTPDGKGLIYDEEGQMHLPGQPPMHASRRYLWRKVKGGIDVLFDDGRPFHHIGGGTEPQADHICTPDLYQVSYDFGHWPDWRATWRVSGPRKDYVMHSHYRPVAQVLHGTLASEQGLGHSSQSNSKRQNSHNAGGAKNGLYPD</sequence>
<dbReference type="InterPro" id="IPR045632">
    <property type="entry name" value="DUF6314"/>
</dbReference>
<dbReference type="eggNOG" id="ENOG5032RWA">
    <property type="taxonomic scope" value="Bacteria"/>
</dbReference>
<dbReference type="Proteomes" id="UP000024836">
    <property type="component" value="Unassembled WGS sequence"/>
</dbReference>
<dbReference type="RefSeq" id="WP_202898639.1">
    <property type="nucleotide sequence ID" value="NZ_AQQY01000001.1"/>
</dbReference>
<dbReference type="STRING" id="1461693.ATO10_01870"/>
<keyword evidence="4" id="KW-1185">Reference proteome</keyword>
<evidence type="ECO:0000256" key="1">
    <source>
        <dbReference type="SAM" id="MobiDB-lite"/>
    </source>
</evidence>
<evidence type="ECO:0000313" key="3">
    <source>
        <dbReference type="EMBL" id="KCV83468.1"/>
    </source>
</evidence>
<gene>
    <name evidence="3" type="ORF">ATO10_01870</name>
</gene>
<dbReference type="EMBL" id="AQQY01000001">
    <property type="protein sequence ID" value="KCV83468.1"/>
    <property type="molecule type" value="Genomic_DNA"/>
</dbReference>
<feature type="compositionally biased region" description="Polar residues" evidence="1">
    <location>
        <begin position="151"/>
        <end position="165"/>
    </location>
</feature>
<evidence type="ECO:0000313" key="4">
    <source>
        <dbReference type="Proteomes" id="UP000024836"/>
    </source>
</evidence>
<comment type="caution">
    <text evidence="3">The sequence shown here is derived from an EMBL/GenBank/DDBJ whole genome shotgun (WGS) entry which is preliminary data.</text>
</comment>
<feature type="region of interest" description="Disordered" evidence="1">
    <location>
        <begin position="148"/>
        <end position="176"/>
    </location>
</feature>
<accession>A0A058ZPG7</accession>
<organism evidence="3 4">
    <name type="scientific">Actibacterium atlanticum</name>
    <dbReference type="NCBI Taxonomy" id="1461693"/>
    <lineage>
        <taxon>Bacteria</taxon>
        <taxon>Pseudomonadati</taxon>
        <taxon>Pseudomonadota</taxon>
        <taxon>Alphaproteobacteria</taxon>
        <taxon>Rhodobacterales</taxon>
        <taxon>Roseobacteraceae</taxon>
        <taxon>Actibacterium</taxon>
    </lineage>
</organism>
<evidence type="ECO:0000259" key="2">
    <source>
        <dbReference type="Pfam" id="PF19834"/>
    </source>
</evidence>